<reference evidence="4 5" key="1">
    <citation type="submission" date="2023-04" db="EMBL/GenBank/DDBJ databases">
        <title>YMD61, complete Genome.</title>
        <authorList>
            <person name="Zhang J."/>
        </authorList>
    </citation>
    <scope>NUCLEOTIDE SEQUENCE [LARGE SCALE GENOMIC DNA]</scope>
    <source>
        <strain evidence="4 5">YMD61</strain>
    </source>
</reference>
<dbReference type="RefSeq" id="WP_281464087.1">
    <property type="nucleotide sequence ID" value="NZ_CP124535.1"/>
</dbReference>
<keyword evidence="5" id="KW-1185">Reference proteome</keyword>
<keyword evidence="3" id="KW-0804">Transcription</keyword>
<dbReference type="SUPFAM" id="SSF46689">
    <property type="entry name" value="Homeodomain-like"/>
    <property type="match status" value="1"/>
</dbReference>
<sequence length="169" mass="18405">MTRGRPANPRLSRDAILTEALSLIRDPVQPFTIRTLAKRMSVTPMAILHHFGSHDSLIHAMADAILAEIPGASPKTLLAAYAKAAHRHPALILALFRIPGPLPLQARLLTERLEIMLENEGRSPDEARLHRDILIDWVHGMALAQAPDDPAPALNALLDALTPGCNAPR</sequence>
<organism evidence="4 5">
    <name type="scientific">Fuscovulum ytuae</name>
    <dbReference type="NCBI Taxonomy" id="3042299"/>
    <lineage>
        <taxon>Bacteria</taxon>
        <taxon>Pseudomonadati</taxon>
        <taxon>Pseudomonadota</taxon>
        <taxon>Alphaproteobacteria</taxon>
        <taxon>Rhodobacterales</taxon>
        <taxon>Paracoccaceae</taxon>
        <taxon>Fuscovulum</taxon>
    </lineage>
</organism>
<keyword evidence="1" id="KW-0805">Transcription regulation</keyword>
<dbReference type="EMBL" id="CP124535">
    <property type="protein sequence ID" value="WGV14956.1"/>
    <property type="molecule type" value="Genomic_DNA"/>
</dbReference>
<dbReference type="Proteomes" id="UP001230978">
    <property type="component" value="Chromosome"/>
</dbReference>
<dbReference type="InterPro" id="IPR050109">
    <property type="entry name" value="HTH-type_TetR-like_transc_reg"/>
</dbReference>
<protein>
    <submittedName>
        <fullName evidence="4">TetR/AcrR family transcriptional regulator</fullName>
    </submittedName>
</protein>
<evidence type="ECO:0000256" key="3">
    <source>
        <dbReference type="ARBA" id="ARBA00023163"/>
    </source>
</evidence>
<evidence type="ECO:0000313" key="5">
    <source>
        <dbReference type="Proteomes" id="UP001230978"/>
    </source>
</evidence>
<dbReference type="PANTHER" id="PTHR30055:SF151">
    <property type="entry name" value="TRANSCRIPTIONAL REGULATORY PROTEIN"/>
    <property type="match status" value="1"/>
</dbReference>
<dbReference type="PANTHER" id="PTHR30055">
    <property type="entry name" value="HTH-TYPE TRANSCRIPTIONAL REGULATOR RUTR"/>
    <property type="match status" value="1"/>
</dbReference>
<accession>A0ABY8Q2D5</accession>
<name>A0ABY8Q2D5_9RHOB</name>
<gene>
    <name evidence="4" type="ORF">QF092_11730</name>
</gene>
<keyword evidence="2" id="KW-0238">DNA-binding</keyword>
<evidence type="ECO:0000256" key="2">
    <source>
        <dbReference type="ARBA" id="ARBA00023125"/>
    </source>
</evidence>
<dbReference type="InterPro" id="IPR009057">
    <property type="entry name" value="Homeodomain-like_sf"/>
</dbReference>
<evidence type="ECO:0000256" key="1">
    <source>
        <dbReference type="ARBA" id="ARBA00023015"/>
    </source>
</evidence>
<evidence type="ECO:0000313" key="4">
    <source>
        <dbReference type="EMBL" id="WGV14956.1"/>
    </source>
</evidence>
<dbReference type="Gene3D" id="1.10.357.10">
    <property type="entry name" value="Tetracycline Repressor, domain 2"/>
    <property type="match status" value="1"/>
</dbReference>
<proteinExistence type="predicted"/>